<feature type="domain" description="DJ-1/PfpI" evidence="1">
    <location>
        <begin position="22"/>
        <end position="180"/>
    </location>
</feature>
<dbReference type="GO" id="GO:0006508">
    <property type="term" value="P:proteolysis"/>
    <property type="evidence" value="ECO:0007669"/>
    <property type="project" value="UniProtKB-KW"/>
</dbReference>
<protein>
    <submittedName>
        <fullName evidence="2">Putative intracellular protease/amidase</fullName>
    </submittedName>
</protein>
<keyword evidence="3" id="KW-1185">Reference proteome</keyword>
<dbReference type="GO" id="GO:0008233">
    <property type="term" value="F:peptidase activity"/>
    <property type="evidence" value="ECO:0007669"/>
    <property type="project" value="UniProtKB-KW"/>
</dbReference>
<dbReference type="AlphaFoldDB" id="A0A420VC14"/>
<sequence length="196" mass="21733">MLDPEGQFLNHSMGVLIINTGILLYPRFSEYELSVLLSVLKQGQKPTVYIGLNDQVVKGESGLPCVPEATVNEVDIRQLDSLVLPGVDDFAHLVDHPDLTGFLRKFRKKDIVIGAISSAPYLLSMSGLLDGRKYTTGLTADQRKFLGTFNGAHYLDSPVVIDGNLITAKGPAFIDFAIKFGEMLNLNFDKRWYIKE</sequence>
<dbReference type="GO" id="GO:0005737">
    <property type="term" value="C:cytoplasm"/>
    <property type="evidence" value="ECO:0007669"/>
    <property type="project" value="TreeGrafter"/>
</dbReference>
<dbReference type="PANTHER" id="PTHR48094:SF12">
    <property type="entry name" value="PARKINSON DISEASE PROTEIN 7 HOMOLOG"/>
    <property type="match status" value="1"/>
</dbReference>
<gene>
    <name evidence="2" type="ORF">Cdeb_01764</name>
</gene>
<reference evidence="2 3" key="1">
    <citation type="submission" date="2013-12" db="EMBL/GenBank/DDBJ databases">
        <title>Genome and proteome characterization of Caldibacillus debilis GB1 derived from a cellulolytic aero-tolerant co-culture.</title>
        <authorList>
            <person name="Wushke S.T."/>
            <person name="Zhang X."/>
            <person name="Fristensky B."/>
            <person name="Wilkins J.A."/>
            <person name="Levin D.B."/>
            <person name="Sparling R."/>
        </authorList>
    </citation>
    <scope>NUCLEOTIDE SEQUENCE [LARGE SCALE GENOMIC DNA]</scope>
    <source>
        <strain evidence="2 3">GB1</strain>
    </source>
</reference>
<dbReference type="Gene3D" id="3.40.50.880">
    <property type="match status" value="1"/>
</dbReference>
<name>A0A420VC14_9BACI</name>
<dbReference type="Pfam" id="PF01965">
    <property type="entry name" value="DJ-1_PfpI"/>
    <property type="match status" value="1"/>
</dbReference>
<organism evidence="2 3">
    <name type="scientific">Caldibacillus debilis GB1</name>
    <dbReference type="NCBI Taxonomy" id="1339248"/>
    <lineage>
        <taxon>Bacteria</taxon>
        <taxon>Bacillati</taxon>
        <taxon>Bacillota</taxon>
        <taxon>Bacilli</taxon>
        <taxon>Bacillales</taxon>
        <taxon>Bacillaceae</taxon>
        <taxon>Caldibacillus</taxon>
    </lineage>
</organism>
<accession>A0A420VC14</accession>
<dbReference type="RefSeq" id="WP_120670139.1">
    <property type="nucleotide sequence ID" value="NZ_AZRV01000046.1"/>
</dbReference>
<dbReference type="InterPro" id="IPR050325">
    <property type="entry name" value="Prot/Nucl_acid_deglycase"/>
</dbReference>
<keyword evidence="2" id="KW-0378">Hydrolase</keyword>
<comment type="caution">
    <text evidence="2">The sequence shown here is derived from an EMBL/GenBank/DDBJ whole genome shotgun (WGS) entry which is preliminary data.</text>
</comment>
<dbReference type="InterPro" id="IPR029062">
    <property type="entry name" value="Class_I_gatase-like"/>
</dbReference>
<dbReference type="EMBL" id="AZRV01000046">
    <property type="protein sequence ID" value="RKO61141.1"/>
    <property type="molecule type" value="Genomic_DNA"/>
</dbReference>
<evidence type="ECO:0000259" key="1">
    <source>
        <dbReference type="Pfam" id="PF01965"/>
    </source>
</evidence>
<keyword evidence="2" id="KW-0645">Protease</keyword>
<proteinExistence type="predicted"/>
<evidence type="ECO:0000313" key="3">
    <source>
        <dbReference type="Proteomes" id="UP000286235"/>
    </source>
</evidence>
<dbReference type="PANTHER" id="PTHR48094">
    <property type="entry name" value="PROTEIN/NUCLEIC ACID DEGLYCASE DJ-1-RELATED"/>
    <property type="match status" value="1"/>
</dbReference>
<dbReference type="InterPro" id="IPR002818">
    <property type="entry name" value="DJ-1/PfpI"/>
</dbReference>
<evidence type="ECO:0000313" key="2">
    <source>
        <dbReference type="EMBL" id="RKO61141.1"/>
    </source>
</evidence>
<dbReference type="Proteomes" id="UP000286235">
    <property type="component" value="Unassembled WGS sequence"/>
</dbReference>
<dbReference type="SUPFAM" id="SSF52317">
    <property type="entry name" value="Class I glutamine amidotransferase-like"/>
    <property type="match status" value="1"/>
</dbReference>